<evidence type="ECO:0000256" key="3">
    <source>
        <dbReference type="ARBA" id="ARBA00022692"/>
    </source>
</evidence>
<feature type="transmembrane region" description="Helical" evidence="7">
    <location>
        <begin position="80"/>
        <end position="99"/>
    </location>
</feature>
<keyword evidence="12" id="KW-1185">Reference proteome</keyword>
<feature type="region of interest" description="Disordered" evidence="6">
    <location>
        <begin position="1333"/>
        <end position="1371"/>
    </location>
</feature>
<feature type="transmembrane region" description="Helical" evidence="7">
    <location>
        <begin position="601"/>
        <end position="621"/>
    </location>
</feature>
<dbReference type="Proteomes" id="UP000028924">
    <property type="component" value="Unassembled WGS sequence"/>
</dbReference>
<feature type="domain" description="Piezo non-specific cation channel cap" evidence="8">
    <location>
        <begin position="1885"/>
        <end position="2183"/>
    </location>
</feature>
<evidence type="ECO:0000256" key="2">
    <source>
        <dbReference type="ARBA" id="ARBA00007821"/>
    </source>
</evidence>
<dbReference type="GeneID" id="23617845"/>
<keyword evidence="5 7" id="KW-0472">Membrane</keyword>
<dbReference type="PANTHER" id="PTHR13167">
    <property type="entry name" value="PIEZO-TYPE MECHANOSENSITIVE ION CHANNEL COMPONENT"/>
    <property type="match status" value="1"/>
</dbReference>
<feature type="transmembrane region" description="Helical" evidence="7">
    <location>
        <begin position="12"/>
        <end position="35"/>
    </location>
</feature>
<feature type="transmembrane region" description="Helical" evidence="7">
    <location>
        <begin position="1621"/>
        <end position="1641"/>
    </location>
</feature>
<dbReference type="EMBL" id="KL662084">
    <property type="protein sequence ID" value="KFM22945.1"/>
    <property type="molecule type" value="Genomic_DNA"/>
</dbReference>
<dbReference type="GO" id="GO:0042391">
    <property type="term" value="P:regulation of membrane potential"/>
    <property type="evidence" value="ECO:0007669"/>
    <property type="project" value="TreeGrafter"/>
</dbReference>
<evidence type="ECO:0000256" key="6">
    <source>
        <dbReference type="SAM" id="MobiDB-lite"/>
    </source>
</evidence>
<reference evidence="11 12" key="1">
    <citation type="journal article" date="2014" name="BMC Genomics">
        <title>Oil accumulation mechanisms of the oleaginous microalga Chlorella protothecoides revealed through its genome, transcriptomes, and proteomes.</title>
        <authorList>
            <person name="Gao C."/>
            <person name="Wang Y."/>
            <person name="Shen Y."/>
            <person name="Yan D."/>
            <person name="He X."/>
            <person name="Dai J."/>
            <person name="Wu Q."/>
        </authorList>
    </citation>
    <scope>NUCLEOTIDE SEQUENCE [LARGE SCALE GENOMIC DNA]</scope>
    <source>
        <strain evidence="11 12">0710</strain>
    </source>
</reference>
<feature type="region of interest" description="Disordered" evidence="6">
    <location>
        <begin position="1090"/>
        <end position="1124"/>
    </location>
</feature>
<evidence type="ECO:0000313" key="11">
    <source>
        <dbReference type="EMBL" id="KFM22945.1"/>
    </source>
</evidence>
<feature type="transmembrane region" description="Helical" evidence="7">
    <location>
        <begin position="259"/>
        <end position="283"/>
    </location>
</feature>
<dbReference type="RefSeq" id="XP_011395811.1">
    <property type="nucleotide sequence ID" value="XM_011397509.1"/>
</dbReference>
<dbReference type="Pfam" id="PF12166">
    <property type="entry name" value="Piezo_cap"/>
    <property type="match status" value="1"/>
</dbReference>
<comment type="subcellular location">
    <subcellularLocation>
        <location evidence="1">Membrane</location>
        <topology evidence="1">Multi-pass membrane protein</topology>
    </subcellularLocation>
</comment>
<evidence type="ECO:0000256" key="1">
    <source>
        <dbReference type="ARBA" id="ARBA00004141"/>
    </source>
</evidence>
<keyword evidence="3 7" id="KW-0812">Transmembrane</keyword>
<evidence type="ECO:0000256" key="4">
    <source>
        <dbReference type="ARBA" id="ARBA00022989"/>
    </source>
</evidence>
<feature type="transmembrane region" description="Helical" evidence="7">
    <location>
        <begin position="221"/>
        <end position="247"/>
    </location>
</feature>
<evidence type="ECO:0000259" key="9">
    <source>
        <dbReference type="Pfam" id="PF23188"/>
    </source>
</evidence>
<feature type="domain" description="Piezo THU9 and anchor" evidence="10">
    <location>
        <begin position="1580"/>
        <end position="1820"/>
    </location>
</feature>
<dbReference type="PANTHER" id="PTHR13167:SF25">
    <property type="entry name" value="PIEZO-TYPE MECHANOSENSITIVE ION CHANNEL COMPONENT"/>
    <property type="match status" value="1"/>
</dbReference>
<dbReference type="InterPro" id="IPR031334">
    <property type="entry name" value="Piezo_cap_dom"/>
</dbReference>
<dbReference type="Pfam" id="PF24874">
    <property type="entry name" value="Piezo_THU9_anchor"/>
    <property type="match status" value="1"/>
</dbReference>
<evidence type="ECO:0000256" key="5">
    <source>
        <dbReference type="ARBA" id="ARBA00023136"/>
    </source>
</evidence>
<evidence type="ECO:0000256" key="7">
    <source>
        <dbReference type="SAM" id="Phobius"/>
    </source>
</evidence>
<feature type="transmembrane region" description="Helical" evidence="7">
    <location>
        <begin position="2100"/>
        <end position="2120"/>
    </location>
</feature>
<feature type="compositionally biased region" description="Basic residues" evidence="6">
    <location>
        <begin position="1090"/>
        <end position="1099"/>
    </location>
</feature>
<name>A0A087SB41_AUXPR</name>
<feature type="transmembrane region" description="Helical" evidence="7">
    <location>
        <begin position="808"/>
        <end position="837"/>
    </location>
</feature>
<dbReference type="InterPro" id="IPR056770">
    <property type="entry name" value="Piezo_THU9_anchor"/>
</dbReference>
<dbReference type="GO" id="GO:0050982">
    <property type="term" value="P:detection of mechanical stimulus"/>
    <property type="evidence" value="ECO:0007669"/>
    <property type="project" value="TreeGrafter"/>
</dbReference>
<dbReference type="KEGG" id="apro:F751_6454"/>
<feature type="transmembrane region" description="Helical" evidence="7">
    <location>
        <begin position="1653"/>
        <end position="1673"/>
    </location>
</feature>
<feature type="transmembrane region" description="Helical" evidence="7">
    <location>
        <begin position="433"/>
        <end position="456"/>
    </location>
</feature>
<dbReference type="GO" id="GO:0016020">
    <property type="term" value="C:membrane"/>
    <property type="evidence" value="ECO:0007669"/>
    <property type="project" value="UniProtKB-SubCell"/>
</dbReference>
<gene>
    <name evidence="11" type="ORF">F751_6454</name>
</gene>
<feature type="transmembrane region" description="Helical" evidence="7">
    <location>
        <begin position="395"/>
        <end position="412"/>
    </location>
</feature>
<feature type="transmembrane region" description="Helical" evidence="7">
    <location>
        <begin position="41"/>
        <end position="59"/>
    </location>
</feature>
<protein>
    <submittedName>
        <fullName evidence="11">Piezo-type mechanosensitive ion channel component 2</fullName>
    </submittedName>
</protein>
<dbReference type="eggNOG" id="KOG1893">
    <property type="taxonomic scope" value="Eukaryota"/>
</dbReference>
<feature type="transmembrane region" description="Helical" evidence="7">
    <location>
        <begin position="924"/>
        <end position="949"/>
    </location>
</feature>
<feature type="transmembrane region" description="Helical" evidence="7">
    <location>
        <begin position="318"/>
        <end position="339"/>
    </location>
</feature>
<dbReference type="InterPro" id="IPR056768">
    <property type="entry name" value="THU_Piezo"/>
</dbReference>
<feature type="transmembrane region" description="Helical" evidence="7">
    <location>
        <begin position="1192"/>
        <end position="1219"/>
    </location>
</feature>
<dbReference type="Pfam" id="PF23188">
    <property type="entry name" value="THU_Piezo1"/>
    <property type="match status" value="1"/>
</dbReference>
<keyword evidence="4 7" id="KW-1133">Transmembrane helix</keyword>
<proteinExistence type="inferred from homology"/>
<feature type="transmembrane region" description="Helical" evidence="7">
    <location>
        <begin position="105"/>
        <end position="122"/>
    </location>
</feature>
<evidence type="ECO:0000259" key="10">
    <source>
        <dbReference type="Pfam" id="PF24874"/>
    </source>
</evidence>
<sequence>MAGGSGPRTSSLGALVPTTATSLLLLAAFINQGVIGESRGLTWVIALLTLASQLAYTTNVPALETVLRLLGLTRVTGARGLFQATAPIVLTLTASWLQLKSLNALQSSMLYAGAILLLHYAWQLGLHRIAALGSMAQLLGVVDVGAWGELGAATRLRCLALLALFAAAGAVALQRGSGNGGDGGQRRGSTVLRALGRVLPTTSVAVAHLLVGLVARPAVLSSALVGLALVQPSLAGAAFLLASLPGLIADAPHASPGPLAALALGLQAWAAVCHVATSLLPLLDVGRIPRLLGVIPLTPEGHAAGFCVGVSRYDLAHALYLLALPLLVLAALAAAHDALGRRVEASRDPGGGPPRSLLLDWQYPGTAWLSHAAVAYGPALVCLAVYILLLVDCDLSLLGLLYLCIGLSVLVWQPRKGRWVKAGPDLVLDGSPLPRWVPLALLALLALADALCQLAVRAVLAAPWWHVPKDWAAFARDVLGIATHPSRRELAARLLRPLAVLACLAVYRWLFALGTLRRQLEGQVLGPEGVERERLTAQYGLLGFLKRLLILHASKLIVVACFAASMQLPGAIGALIICGVVAIPPLLWAQRLAPGETARMYRTLLAIQLVAGAWTILQYSVEIAWVQGLIDLHSLRAWVAWLGLEAGDPSQHDTGHLQRLLAWKVLVLVTVAAKRRSLKWKSQLPAAVRSSRVAGAACPLFWPPTPEDSLRPGLDPREEPRLSRRAAGLLSPRAFLAEGTAVSSLAGSARAAAAEARATLRRWARSALDALDWPRPAPLEASAGQWRAFRFALQDWLESSWQRWNMDLCLLLLLLTAFQATTALALVHVALLGLVMALAPARRTQACRWVLVPALGVMLAGQYSVLVGLPPPLPVLKGANDARHDLLVWLGLKDVSRSALWLLFLAYSTAVLQMRHYLEFLLVAVVALCTLENDVIHAGYLALALLFFRQRIALRAAPGRLFWWLPLYNMAVLVITLIYQIPFETWFSWQIDPDVQACNLAHLLGLYKTSVGGSLLGGGYRGAAADVVLWVLIRFQTHLFATTTYQKVMFVVAEEEKRHQQTLSDEEAAWKLRQAAAAVEASRQRAARAQRVARLKARRKEQLPGPALGSRPAHTPATDYERELSAVEEEEARACGMAVDRRGSPGAGQGTASESAAGTAAAASQPVSLLHRALQHLRHRLRRLDRESVVAYLAYVAVFVADYSLLALFFPLSMFVYALCSVKPTPRYWRVTLVYSELLIIVQYAYQIPTRLGCSFVTPQLQFTMEVIGIHASSVACIPLFVVYLVTLMHSYTLTTRHGLSPSILGGHVDGRGSVGATEQAPPPPVCVVSRAEGKAPHTSTDLEAGGTVGARGETPAQAPDTSTPGQSPSAWGHLRLAATSAAACLAEFALQACTVCERPPHHVIVQLRVPRALRVGREESESADDAAGEAACAFLQSVLDARRAEEVCGSAAGRSVPAAAGSGTPRLRLTHVNEEEQPAEVPADAPLLAAMGPLVLRYVAVLNMPAGTPPDQLAVLMEVVPQHSTHSAGGRTWPLRALSPGAAVTAVLAREAERGSGRGAVPEETPVVLAAEHHSRQSRDWYAITAAIDFVAFIYVALFYNKVVASARSLSEITNEHVVPLGYLVTLITLFMLIVLDRLFYTVGSPLGKAMLHCTQMAVFFSYCLSLFWSPATSGRAHAHLRTLVALKCISFAMSALQLRTGYPPPASYRNGMGRHTFVFMRRINIYSSAAFQVFVALPFVYELRQLLDWSCTPTTLTFMDWLKLEDINMSLYFVTVLRRSRAAKPPGQRQPRYSKFFQGTLLFVGLLLLLWVPLLVFSSGNPTYQVPAAVGFGVNVTLVGKPVPGANAKHRTSTRSFPLFAAGDRRVAGEWGGDQAMLGPGMTYYEASQFQLLCASPDADAYWQLPAPGRRSLINMLSDNGTQAQLSFGWTVQRDVPPLSDHGGPLCVGSTSVTLAESSRQGLLALLRGGPSDPVPLLRRNDPGAGEGPGASAALYPRFWHMRGDVCSSQPLASNVDGMPGSQGWDDQWVACNVSLGREREGEGMGGAAWWRFDCGLVDAGGAPFAEHDAHHCSKSFLGPQLVSVLDRVQGGFIGQTLSKFGIAGLYTVFVYGIGRFLRLSMTNIRMRIPYEDLPNTRRLVALCQDIYIARAEGELGLEEELYWALINIYRLPSVMFELTKREKLE</sequence>
<feature type="transmembrane region" description="Helical" evidence="7">
    <location>
        <begin position="548"/>
        <end position="565"/>
    </location>
</feature>
<dbReference type="GO" id="GO:0008381">
    <property type="term" value="F:mechanosensitive monoatomic ion channel activity"/>
    <property type="evidence" value="ECO:0007669"/>
    <property type="project" value="InterPro"/>
</dbReference>
<feature type="domain" description="Piezo transmembrane helical unit" evidence="9">
    <location>
        <begin position="1188"/>
        <end position="1296"/>
    </location>
</feature>
<feature type="transmembrane region" description="Helical" evidence="7">
    <location>
        <begin position="1231"/>
        <end position="1248"/>
    </location>
</feature>
<feature type="transmembrane region" description="Helical" evidence="7">
    <location>
        <begin position="154"/>
        <end position="173"/>
    </location>
</feature>
<dbReference type="OrthoDB" id="303066at2759"/>
<organism evidence="11 12">
    <name type="scientific">Auxenochlorella protothecoides</name>
    <name type="common">Green microalga</name>
    <name type="synonym">Chlorella protothecoides</name>
    <dbReference type="NCBI Taxonomy" id="3075"/>
    <lineage>
        <taxon>Eukaryota</taxon>
        <taxon>Viridiplantae</taxon>
        <taxon>Chlorophyta</taxon>
        <taxon>core chlorophytes</taxon>
        <taxon>Trebouxiophyceae</taxon>
        <taxon>Chlorellales</taxon>
        <taxon>Chlorellaceae</taxon>
        <taxon>Auxenochlorella</taxon>
    </lineage>
</organism>
<dbReference type="GO" id="GO:0005261">
    <property type="term" value="F:monoatomic cation channel activity"/>
    <property type="evidence" value="ECO:0007669"/>
    <property type="project" value="TreeGrafter"/>
</dbReference>
<feature type="transmembrane region" description="Helical" evidence="7">
    <location>
        <begin position="1582"/>
        <end position="1601"/>
    </location>
</feature>
<dbReference type="GO" id="GO:0071260">
    <property type="term" value="P:cellular response to mechanical stimulus"/>
    <property type="evidence" value="ECO:0007669"/>
    <property type="project" value="TreeGrafter"/>
</dbReference>
<feature type="compositionally biased region" description="Polar residues" evidence="6">
    <location>
        <begin position="1360"/>
        <end position="1370"/>
    </location>
</feature>
<comment type="similarity">
    <text evidence="2">Belongs to the PIEZO (TC 1.A.75) family.</text>
</comment>
<feature type="transmembrane region" description="Helical" evidence="7">
    <location>
        <begin position="1801"/>
        <end position="1819"/>
    </location>
</feature>
<feature type="transmembrane region" description="Helical" evidence="7">
    <location>
        <begin position="368"/>
        <end position="389"/>
    </location>
</feature>
<dbReference type="STRING" id="3075.A0A087SB41"/>
<feature type="transmembrane region" description="Helical" evidence="7">
    <location>
        <begin position="849"/>
        <end position="869"/>
    </location>
</feature>
<feature type="transmembrane region" description="Helical" evidence="7">
    <location>
        <begin position="1268"/>
        <end position="1288"/>
    </location>
</feature>
<feature type="transmembrane region" description="Helical" evidence="7">
    <location>
        <begin position="961"/>
        <end position="981"/>
    </location>
</feature>
<accession>A0A087SB41</accession>
<feature type="transmembrane region" description="Helical" evidence="7">
    <location>
        <begin position="571"/>
        <end position="589"/>
    </location>
</feature>
<dbReference type="InterPro" id="IPR027272">
    <property type="entry name" value="Piezo"/>
</dbReference>
<evidence type="ECO:0000259" key="8">
    <source>
        <dbReference type="Pfam" id="PF12166"/>
    </source>
</evidence>
<feature type="transmembrane region" description="Helical" evidence="7">
    <location>
        <begin position="194"/>
        <end position="215"/>
    </location>
</feature>
<evidence type="ECO:0000313" key="12">
    <source>
        <dbReference type="Proteomes" id="UP000028924"/>
    </source>
</evidence>